<accession>A0ABN7SS60</accession>
<evidence type="ECO:0000313" key="2">
    <source>
        <dbReference type="Proteomes" id="UP001158576"/>
    </source>
</evidence>
<protein>
    <submittedName>
        <fullName evidence="1">Oidioi.mRNA.OKI2018_I69.chr1.g1126.t1.cds</fullName>
    </submittedName>
</protein>
<sequence>MANENYGNLMFFRGRKRELKETLDPYKGYKVVPRLGKNDCPEITRFEVPDDKYSLKLSQCMFGCNFKMPSNYVPDNDILSKGIKKWTLSLQILGSFRLLTQPSMATIATAKKIKRVIEKFNSELDPYSDDEVNIKATDIKTTAANGTDLKWWRPHDIIEDMVKTEEIEGQENFAEDEKMIYFFRENKLDPKERLKPRNF</sequence>
<dbReference type="EMBL" id="OU015566">
    <property type="protein sequence ID" value="CAG5104169.1"/>
    <property type="molecule type" value="Genomic_DNA"/>
</dbReference>
<name>A0ABN7SS60_OIKDI</name>
<reference evidence="1 2" key="1">
    <citation type="submission" date="2021-04" db="EMBL/GenBank/DDBJ databases">
        <authorList>
            <person name="Bliznina A."/>
        </authorList>
    </citation>
    <scope>NUCLEOTIDE SEQUENCE [LARGE SCALE GENOMIC DNA]</scope>
</reference>
<keyword evidence="2" id="KW-1185">Reference proteome</keyword>
<proteinExistence type="predicted"/>
<organism evidence="1 2">
    <name type="scientific">Oikopleura dioica</name>
    <name type="common">Tunicate</name>
    <dbReference type="NCBI Taxonomy" id="34765"/>
    <lineage>
        <taxon>Eukaryota</taxon>
        <taxon>Metazoa</taxon>
        <taxon>Chordata</taxon>
        <taxon>Tunicata</taxon>
        <taxon>Appendicularia</taxon>
        <taxon>Copelata</taxon>
        <taxon>Oikopleuridae</taxon>
        <taxon>Oikopleura</taxon>
    </lineage>
</organism>
<evidence type="ECO:0000313" key="1">
    <source>
        <dbReference type="EMBL" id="CAG5104169.1"/>
    </source>
</evidence>
<gene>
    <name evidence="1" type="ORF">OKIOD_LOCUS9891</name>
</gene>
<dbReference type="Proteomes" id="UP001158576">
    <property type="component" value="Chromosome 1"/>
</dbReference>